<evidence type="ECO:0000313" key="3">
    <source>
        <dbReference type="EMBL" id="EEB08993.2"/>
    </source>
</evidence>
<dbReference type="AlphaFoldDB" id="B6K639"/>
<dbReference type="VEuPathDB" id="FungiDB:SJAG_05326"/>
<keyword evidence="5" id="KW-1185">Reference proteome</keyword>
<feature type="domain" description="STEEP1" evidence="2">
    <location>
        <begin position="7"/>
        <end position="93"/>
    </location>
</feature>
<dbReference type="EMBL" id="KE651167">
    <property type="protein sequence ID" value="EEB08993.2"/>
    <property type="molecule type" value="Genomic_DNA"/>
</dbReference>
<protein>
    <recommendedName>
        <fullName evidence="2">STEEP1 domain-containing protein</fullName>
    </recommendedName>
</protein>
<organism evidence="3 5">
    <name type="scientific">Schizosaccharomyces japonicus (strain yFS275 / FY16936)</name>
    <name type="common">Fission yeast</name>
    <dbReference type="NCBI Taxonomy" id="402676"/>
    <lineage>
        <taxon>Eukaryota</taxon>
        <taxon>Fungi</taxon>
        <taxon>Dikarya</taxon>
        <taxon>Ascomycota</taxon>
        <taxon>Taphrinomycotina</taxon>
        <taxon>Schizosaccharomycetes</taxon>
        <taxon>Schizosaccharomycetales</taxon>
        <taxon>Schizosaccharomycetaceae</taxon>
        <taxon>Schizosaccharomyces</taxon>
    </lineage>
</organism>
<dbReference type="HOGENOM" id="CLU_2110391_0_0_1"/>
<dbReference type="PANTHER" id="PTHR46355:SF1">
    <property type="entry name" value="STING ER EXIT PROTEIN"/>
    <property type="match status" value="1"/>
</dbReference>
<dbReference type="eggNOG" id="ENOG502T58H">
    <property type="taxonomic scope" value="Eukaryota"/>
</dbReference>
<accession>B6K639</accession>
<evidence type="ECO:0000256" key="1">
    <source>
        <dbReference type="ARBA" id="ARBA00024205"/>
    </source>
</evidence>
<dbReference type="OMA" id="TLRHREY"/>
<sequence length="101" mass="11519">MSSGYGYFCPCGQLCLTLPCTAETLRHREYDTFYVLDLKMPHVDHLTKDEPFCIVRKDGGYELRTALQCRRCGLTCAYALENAPGYIYLNPTLLKEKTVTL</sequence>
<dbReference type="PANTHER" id="PTHR46355">
    <property type="entry name" value="UPF0428 PROTEIN CXORF56"/>
    <property type="match status" value="1"/>
</dbReference>
<dbReference type="Proteomes" id="UP000001744">
    <property type="component" value="Unassembled WGS sequence"/>
</dbReference>
<gene>
    <name evidence="4" type="primary">new20</name>
    <name evidence="3" type="ORF">SJAG_05326</name>
</gene>
<dbReference type="RefSeq" id="XP_002175286.2">
    <property type="nucleotide sequence ID" value="XM_002175250.2"/>
</dbReference>
<dbReference type="Pfam" id="PF25809">
    <property type="entry name" value="STEEP1"/>
    <property type="match status" value="1"/>
</dbReference>
<evidence type="ECO:0000313" key="4">
    <source>
        <dbReference type="JaponicusDB" id="SJAG_05326"/>
    </source>
</evidence>
<evidence type="ECO:0000259" key="2">
    <source>
        <dbReference type="Pfam" id="PF25809"/>
    </source>
</evidence>
<name>B6K639_SCHJY</name>
<dbReference type="STRING" id="402676.B6K639"/>
<evidence type="ECO:0000313" key="5">
    <source>
        <dbReference type="Proteomes" id="UP000001744"/>
    </source>
</evidence>
<dbReference type="JaponicusDB" id="SJAG_05326">
    <property type="gene designation" value="new20"/>
</dbReference>
<dbReference type="InterPro" id="IPR029704">
    <property type="entry name" value="STEEP-like"/>
</dbReference>
<dbReference type="InterPro" id="IPR057965">
    <property type="entry name" value="STEEP1_dom"/>
</dbReference>
<dbReference type="OrthoDB" id="5334109at2759"/>
<reference evidence="3 5" key="1">
    <citation type="journal article" date="2011" name="Science">
        <title>Comparative functional genomics of the fission yeasts.</title>
        <authorList>
            <person name="Rhind N."/>
            <person name="Chen Z."/>
            <person name="Yassour M."/>
            <person name="Thompson D.A."/>
            <person name="Haas B.J."/>
            <person name="Habib N."/>
            <person name="Wapinski I."/>
            <person name="Roy S."/>
            <person name="Lin M.F."/>
            <person name="Heiman D.I."/>
            <person name="Young S.K."/>
            <person name="Furuya K."/>
            <person name="Guo Y."/>
            <person name="Pidoux A."/>
            <person name="Chen H.M."/>
            <person name="Robbertse B."/>
            <person name="Goldberg J.M."/>
            <person name="Aoki K."/>
            <person name="Bayne E.H."/>
            <person name="Berlin A.M."/>
            <person name="Desjardins C.A."/>
            <person name="Dobbs E."/>
            <person name="Dukaj L."/>
            <person name="Fan L."/>
            <person name="FitzGerald M.G."/>
            <person name="French C."/>
            <person name="Gujja S."/>
            <person name="Hansen K."/>
            <person name="Keifenheim D."/>
            <person name="Levin J.Z."/>
            <person name="Mosher R.A."/>
            <person name="Mueller C.A."/>
            <person name="Pfiffner J."/>
            <person name="Priest M."/>
            <person name="Russ C."/>
            <person name="Smialowska A."/>
            <person name="Swoboda P."/>
            <person name="Sykes S.M."/>
            <person name="Vaughn M."/>
            <person name="Vengrova S."/>
            <person name="Yoder R."/>
            <person name="Zeng Q."/>
            <person name="Allshire R."/>
            <person name="Baulcombe D."/>
            <person name="Birren B.W."/>
            <person name="Brown W."/>
            <person name="Ekwall K."/>
            <person name="Kellis M."/>
            <person name="Leatherwood J."/>
            <person name="Levin H."/>
            <person name="Margalit H."/>
            <person name="Martienssen R."/>
            <person name="Nieduszynski C.A."/>
            <person name="Spatafora J.W."/>
            <person name="Friedman N."/>
            <person name="Dalgaard J.Z."/>
            <person name="Baumann P."/>
            <person name="Niki H."/>
            <person name="Regev A."/>
            <person name="Nusbaum C."/>
        </authorList>
    </citation>
    <scope>NUCLEOTIDE SEQUENCE [LARGE SCALE GENOMIC DNA]</scope>
    <source>
        <strain evidence="5">yFS275 / FY16936</strain>
    </source>
</reference>
<proteinExistence type="inferred from homology"/>
<dbReference type="GeneID" id="7049335"/>
<comment type="similarity">
    <text evidence="1">Belongs to the STEEP1 family.</text>
</comment>